<dbReference type="InterPro" id="IPR013216">
    <property type="entry name" value="Methyltransf_11"/>
</dbReference>
<evidence type="ECO:0000259" key="1">
    <source>
        <dbReference type="Pfam" id="PF08241"/>
    </source>
</evidence>
<evidence type="ECO:0000313" key="3">
    <source>
        <dbReference type="Proteomes" id="UP000191448"/>
    </source>
</evidence>
<name>A0A1V4SUH8_9CLOT</name>
<reference evidence="2 3" key="1">
    <citation type="submission" date="2016-02" db="EMBL/GenBank/DDBJ databases">
        <title>Genome sequence of Clostridium thermobutyricum DSM 4928.</title>
        <authorList>
            <person name="Poehlein A."/>
            <person name="Daniel R."/>
        </authorList>
    </citation>
    <scope>NUCLEOTIDE SEQUENCE [LARGE SCALE GENOMIC DNA]</scope>
    <source>
        <strain evidence="2 3">DSM 4928</strain>
    </source>
</reference>
<dbReference type="SUPFAM" id="SSF53335">
    <property type="entry name" value="S-adenosyl-L-methionine-dependent methyltransferases"/>
    <property type="match status" value="1"/>
</dbReference>
<dbReference type="PANTHER" id="PTHR43591:SF24">
    <property type="entry name" value="2-METHOXY-6-POLYPRENYL-1,4-BENZOQUINOL METHYLASE, MITOCHONDRIAL"/>
    <property type="match status" value="1"/>
</dbReference>
<protein>
    <submittedName>
        <fullName evidence="2">Putative methyltransferase YcgJ</fullName>
        <ecNumber evidence="2">2.1.1.-</ecNumber>
    </submittedName>
</protein>
<dbReference type="GO" id="GO:0032259">
    <property type="term" value="P:methylation"/>
    <property type="evidence" value="ECO:0007669"/>
    <property type="project" value="UniProtKB-KW"/>
</dbReference>
<keyword evidence="2" id="KW-0808">Transferase</keyword>
<organism evidence="2 3">
    <name type="scientific">Clostridium thermobutyricum DSM 4928</name>
    <dbReference type="NCBI Taxonomy" id="1121339"/>
    <lineage>
        <taxon>Bacteria</taxon>
        <taxon>Bacillati</taxon>
        <taxon>Bacillota</taxon>
        <taxon>Clostridia</taxon>
        <taxon>Eubacteriales</taxon>
        <taxon>Clostridiaceae</taxon>
        <taxon>Clostridium</taxon>
    </lineage>
</organism>
<dbReference type="CDD" id="cd02440">
    <property type="entry name" value="AdoMet_MTases"/>
    <property type="match status" value="1"/>
</dbReference>
<dbReference type="GO" id="GO:0008757">
    <property type="term" value="F:S-adenosylmethionine-dependent methyltransferase activity"/>
    <property type="evidence" value="ECO:0007669"/>
    <property type="project" value="InterPro"/>
</dbReference>
<evidence type="ECO:0000313" key="2">
    <source>
        <dbReference type="EMBL" id="OPX46877.1"/>
    </source>
</evidence>
<dbReference type="Proteomes" id="UP000191448">
    <property type="component" value="Unassembled WGS sequence"/>
</dbReference>
<dbReference type="OrthoDB" id="9772751at2"/>
<accession>A0A1V4SUH8</accession>
<feature type="domain" description="Methyltransferase type 11" evidence="1">
    <location>
        <begin position="41"/>
        <end position="139"/>
    </location>
</feature>
<dbReference type="RefSeq" id="WP_080023729.1">
    <property type="nucleotide sequence ID" value="NZ_LTAY01000065.1"/>
</dbReference>
<comment type="caution">
    <text evidence="2">The sequence shown here is derived from an EMBL/GenBank/DDBJ whole genome shotgun (WGS) entry which is preliminary data.</text>
</comment>
<dbReference type="AlphaFoldDB" id="A0A1V4SUH8"/>
<keyword evidence="2" id="KW-0489">Methyltransferase</keyword>
<dbReference type="Pfam" id="PF08241">
    <property type="entry name" value="Methyltransf_11"/>
    <property type="match status" value="1"/>
</dbReference>
<dbReference type="InterPro" id="IPR029063">
    <property type="entry name" value="SAM-dependent_MTases_sf"/>
</dbReference>
<gene>
    <name evidence="2" type="primary">ycgJ</name>
    <name evidence="2" type="ORF">CLTHE_24600</name>
</gene>
<dbReference type="Gene3D" id="3.40.50.150">
    <property type="entry name" value="Vaccinia Virus protein VP39"/>
    <property type="match status" value="1"/>
</dbReference>
<dbReference type="EMBL" id="LTAY01000065">
    <property type="protein sequence ID" value="OPX46877.1"/>
    <property type="molecule type" value="Genomic_DNA"/>
</dbReference>
<dbReference type="PANTHER" id="PTHR43591">
    <property type="entry name" value="METHYLTRANSFERASE"/>
    <property type="match status" value="1"/>
</dbReference>
<proteinExistence type="predicted"/>
<dbReference type="EC" id="2.1.1.-" evidence="2"/>
<sequence length="184" mass="21160">MNNHKFDVKKLEKLNNPKRLESLNLDLLIKELNLPSNSTLVDIGTGTGFFAEAILRKIPDATCFGFDISKEMINWTTENRVPKLDSRFSVKLMTENEIPVEENFADLVFIIAVYHELDNPMLLLKEVKRILKPNGKLLICDWKEGAHHHFVKKEDILNHLTKSNFKNIKEIDASEPFLCLISSL</sequence>